<gene>
    <name evidence="2" type="ORF">ANN_20446</name>
</gene>
<dbReference type="EMBL" id="JAJSOF020000029">
    <property type="protein sequence ID" value="KAJ4431840.1"/>
    <property type="molecule type" value="Genomic_DNA"/>
</dbReference>
<reference evidence="2 3" key="1">
    <citation type="journal article" date="2022" name="Allergy">
        <title>Genome assembly and annotation of Periplaneta americana reveal a comprehensive cockroach allergen profile.</title>
        <authorList>
            <person name="Wang L."/>
            <person name="Xiong Q."/>
            <person name="Saelim N."/>
            <person name="Wang L."/>
            <person name="Nong W."/>
            <person name="Wan A.T."/>
            <person name="Shi M."/>
            <person name="Liu X."/>
            <person name="Cao Q."/>
            <person name="Hui J.H.L."/>
            <person name="Sookrung N."/>
            <person name="Leung T.F."/>
            <person name="Tungtrongchitr A."/>
            <person name="Tsui S.K.W."/>
        </authorList>
    </citation>
    <scope>NUCLEOTIDE SEQUENCE [LARGE SCALE GENOMIC DNA]</scope>
    <source>
        <strain evidence="2">PWHHKU_190912</strain>
    </source>
</reference>
<organism evidence="2 3">
    <name type="scientific">Periplaneta americana</name>
    <name type="common">American cockroach</name>
    <name type="synonym">Blatta americana</name>
    <dbReference type="NCBI Taxonomy" id="6978"/>
    <lineage>
        <taxon>Eukaryota</taxon>
        <taxon>Metazoa</taxon>
        <taxon>Ecdysozoa</taxon>
        <taxon>Arthropoda</taxon>
        <taxon>Hexapoda</taxon>
        <taxon>Insecta</taxon>
        <taxon>Pterygota</taxon>
        <taxon>Neoptera</taxon>
        <taxon>Polyneoptera</taxon>
        <taxon>Dictyoptera</taxon>
        <taxon>Blattodea</taxon>
        <taxon>Blattoidea</taxon>
        <taxon>Blattidae</taxon>
        <taxon>Blattinae</taxon>
        <taxon>Periplaneta</taxon>
    </lineage>
</organism>
<evidence type="ECO:0000256" key="1">
    <source>
        <dbReference type="SAM" id="MobiDB-lite"/>
    </source>
</evidence>
<sequence>MSPGSNTESYPAFALIGLRENPGKNLNQITCPDRDSNPGHLVSRPDAYETKVQYSIKKLSTMILAVKDLDEPMNLKKVSDVKQLLSKHFGPEWRNREDLGFSRDLLPRDVVVGQPGDVSDEEHDDPIDHDIAVILLFRCLWKRLKMKTKADMDEARKDAKRTGGGPAKHLQEKSQDILAEMFEGQFDPLADAMDEDFIPFQHTLMPTLRLSLLQFTESSMAETADGLEDEGGGRYKKMIPDQQFQE</sequence>
<keyword evidence="3" id="KW-1185">Reference proteome</keyword>
<dbReference type="Proteomes" id="UP001148838">
    <property type="component" value="Unassembled WGS sequence"/>
</dbReference>
<evidence type="ECO:0000313" key="2">
    <source>
        <dbReference type="EMBL" id="KAJ4431840.1"/>
    </source>
</evidence>
<proteinExistence type="predicted"/>
<accession>A0ABQ8SDF3</accession>
<protein>
    <submittedName>
        <fullName evidence="2">Uncharacterized protein</fullName>
    </submittedName>
</protein>
<name>A0ABQ8SDF3_PERAM</name>
<comment type="caution">
    <text evidence="2">The sequence shown here is derived from an EMBL/GenBank/DDBJ whole genome shotgun (WGS) entry which is preliminary data.</text>
</comment>
<feature type="region of interest" description="Disordered" evidence="1">
    <location>
        <begin position="223"/>
        <end position="246"/>
    </location>
</feature>
<evidence type="ECO:0000313" key="3">
    <source>
        <dbReference type="Proteomes" id="UP001148838"/>
    </source>
</evidence>